<dbReference type="AlphaFoldDB" id="A0AA86P1P6"/>
<evidence type="ECO:0000313" key="3">
    <source>
        <dbReference type="Proteomes" id="UP001642409"/>
    </source>
</evidence>
<dbReference type="Proteomes" id="UP001642409">
    <property type="component" value="Unassembled WGS sequence"/>
</dbReference>
<name>A0AA86P1P6_9EUKA</name>
<comment type="caution">
    <text evidence="1">The sequence shown here is derived from an EMBL/GenBank/DDBJ whole genome shotgun (WGS) entry which is preliminary data.</text>
</comment>
<evidence type="ECO:0000313" key="1">
    <source>
        <dbReference type="EMBL" id="CAI9930269.1"/>
    </source>
</evidence>
<evidence type="ECO:0000313" key="2">
    <source>
        <dbReference type="EMBL" id="CAL6102797.1"/>
    </source>
</evidence>
<organism evidence="1">
    <name type="scientific">Hexamita inflata</name>
    <dbReference type="NCBI Taxonomy" id="28002"/>
    <lineage>
        <taxon>Eukaryota</taxon>
        <taxon>Metamonada</taxon>
        <taxon>Diplomonadida</taxon>
        <taxon>Hexamitidae</taxon>
        <taxon>Hexamitinae</taxon>
        <taxon>Hexamita</taxon>
    </lineage>
</organism>
<proteinExistence type="predicted"/>
<dbReference type="EMBL" id="CAXDID020000559">
    <property type="protein sequence ID" value="CAL6102797.1"/>
    <property type="molecule type" value="Genomic_DNA"/>
</dbReference>
<protein>
    <submittedName>
        <fullName evidence="2">Hypothetical_protein</fullName>
    </submittedName>
</protein>
<dbReference type="EMBL" id="CATOUU010000459">
    <property type="protein sequence ID" value="CAI9930269.1"/>
    <property type="molecule type" value="Genomic_DNA"/>
</dbReference>
<gene>
    <name evidence="1" type="ORF">HINF_LOCUS17914</name>
    <name evidence="2" type="ORF">HINF_LOCUS71837</name>
</gene>
<accession>A0AA86P1P6</accession>
<keyword evidence="3" id="KW-1185">Reference proteome</keyword>
<reference evidence="1" key="1">
    <citation type="submission" date="2023-06" db="EMBL/GenBank/DDBJ databases">
        <authorList>
            <person name="Kurt Z."/>
        </authorList>
    </citation>
    <scope>NUCLEOTIDE SEQUENCE</scope>
</reference>
<reference evidence="2 3" key="2">
    <citation type="submission" date="2024-07" db="EMBL/GenBank/DDBJ databases">
        <authorList>
            <person name="Akdeniz Z."/>
        </authorList>
    </citation>
    <scope>NUCLEOTIDE SEQUENCE [LARGE SCALE GENOMIC DNA]</scope>
</reference>
<sequence length="559" mass="65208">MSVFYSTRATQLEDCQPSIDTIQTQYCYIKIDQMCEVNKGETSVEICDQNGTNVVYKGQFYSLKQGIEYIIPRSYNKLTRQIQLKFAHLVTGVWIPDFDLENLRSCQLVPQPNQPRNKFGTYEILQTGESRMSSQNKYEIINKLGVLKENNIISTKPRVKQVPAKIYIKVTSIQSNSKEVRVTIMNDAYPESNRLSSGDYYALQLDTEYCLSSRLQLDEEYTLIFNESVSFEWIPDFPVEFDQSSGLNIVRRGYYYPCNQYQFDSVPCCQKVEVAGRHTIRMLEVPLRTEDYNKPDFKPLTYIKKHEPFVITLLYGDFGFTTYNGVEGWVCIRYVTKLGKEGSCACEYCLPKYLKKSAFELYQPKLPLTKSQAINNQIQRQIFWQYVNCECEHCVQVKSSLEICVNPELVARFYQKGGDCIKYDQMTQILNQQFQENLDPKLVQKLFLKQILPKTKKQIPDDMMEELHKFSLCVYKDQLQIIRNAVVQNMNVLMKDYDTAKVKEKLKSWIAYNKPDSKRLSEEEIKTSVRVIVAKFSIQPEQNQEQQQVVDFDDFNGSE</sequence>